<name>A0A9X4YGZ9_9GAMM</name>
<dbReference type="PANTHER" id="PTHR45138">
    <property type="entry name" value="REGULATORY COMPONENTS OF SENSORY TRANSDUCTION SYSTEM"/>
    <property type="match status" value="1"/>
</dbReference>
<protein>
    <recommendedName>
        <fullName evidence="2">diguanylate cyclase</fullName>
        <ecNumber evidence="2">2.7.7.65</ecNumber>
    </recommendedName>
</protein>
<keyword evidence="6" id="KW-1185">Reference proteome</keyword>
<dbReference type="InterPro" id="IPR000160">
    <property type="entry name" value="GGDEF_dom"/>
</dbReference>
<dbReference type="InterPro" id="IPR013656">
    <property type="entry name" value="PAS_4"/>
</dbReference>
<dbReference type="SUPFAM" id="SSF55785">
    <property type="entry name" value="PYP-like sensor domain (PAS domain)"/>
    <property type="match status" value="1"/>
</dbReference>
<gene>
    <name evidence="5" type="ORF">GLW01_13705</name>
</gene>
<evidence type="ECO:0000259" key="4">
    <source>
        <dbReference type="PROSITE" id="PS50887"/>
    </source>
</evidence>
<evidence type="ECO:0000256" key="1">
    <source>
        <dbReference type="ARBA" id="ARBA00001946"/>
    </source>
</evidence>
<dbReference type="PANTHER" id="PTHR45138:SF9">
    <property type="entry name" value="DIGUANYLATE CYCLASE DGCM-RELATED"/>
    <property type="match status" value="1"/>
</dbReference>
<dbReference type="Gene3D" id="3.30.70.270">
    <property type="match status" value="1"/>
</dbReference>
<dbReference type="EC" id="2.7.7.65" evidence="2"/>
<evidence type="ECO:0000313" key="6">
    <source>
        <dbReference type="Proteomes" id="UP000460751"/>
    </source>
</evidence>
<dbReference type="GO" id="GO:1902201">
    <property type="term" value="P:negative regulation of bacterial-type flagellum-dependent cell motility"/>
    <property type="evidence" value="ECO:0007669"/>
    <property type="project" value="TreeGrafter"/>
</dbReference>
<dbReference type="FunFam" id="3.30.70.270:FF:000001">
    <property type="entry name" value="Diguanylate cyclase domain protein"/>
    <property type="match status" value="1"/>
</dbReference>
<dbReference type="Pfam" id="PF08448">
    <property type="entry name" value="PAS_4"/>
    <property type="match status" value="1"/>
</dbReference>
<dbReference type="PROSITE" id="PS50887">
    <property type="entry name" value="GGDEF"/>
    <property type="match status" value="1"/>
</dbReference>
<dbReference type="GO" id="GO:0052621">
    <property type="term" value="F:diguanylate cyclase activity"/>
    <property type="evidence" value="ECO:0007669"/>
    <property type="project" value="UniProtKB-EC"/>
</dbReference>
<dbReference type="Pfam" id="PF00990">
    <property type="entry name" value="GGDEF"/>
    <property type="match status" value="1"/>
</dbReference>
<feature type="domain" description="GGDEF" evidence="4">
    <location>
        <begin position="170"/>
        <end position="307"/>
    </location>
</feature>
<comment type="catalytic activity">
    <reaction evidence="3">
        <text>2 GTP = 3',3'-c-di-GMP + 2 diphosphate</text>
        <dbReference type="Rhea" id="RHEA:24898"/>
        <dbReference type="ChEBI" id="CHEBI:33019"/>
        <dbReference type="ChEBI" id="CHEBI:37565"/>
        <dbReference type="ChEBI" id="CHEBI:58805"/>
        <dbReference type="EC" id="2.7.7.65"/>
    </reaction>
</comment>
<dbReference type="AlphaFoldDB" id="A0A9X4YGZ9"/>
<dbReference type="GO" id="GO:0043709">
    <property type="term" value="P:cell adhesion involved in single-species biofilm formation"/>
    <property type="evidence" value="ECO:0007669"/>
    <property type="project" value="TreeGrafter"/>
</dbReference>
<dbReference type="SMART" id="SM00267">
    <property type="entry name" value="GGDEF"/>
    <property type="match status" value="1"/>
</dbReference>
<dbReference type="OrthoDB" id="73375at2"/>
<dbReference type="NCBIfam" id="TIGR00254">
    <property type="entry name" value="GGDEF"/>
    <property type="match status" value="1"/>
</dbReference>
<dbReference type="GO" id="GO:0005886">
    <property type="term" value="C:plasma membrane"/>
    <property type="evidence" value="ECO:0007669"/>
    <property type="project" value="TreeGrafter"/>
</dbReference>
<accession>A0A9X4YGZ9</accession>
<dbReference type="Proteomes" id="UP000460751">
    <property type="component" value="Unassembled WGS sequence"/>
</dbReference>
<dbReference type="CDD" id="cd01949">
    <property type="entry name" value="GGDEF"/>
    <property type="match status" value="1"/>
</dbReference>
<dbReference type="InterPro" id="IPR050469">
    <property type="entry name" value="Diguanylate_Cyclase"/>
</dbReference>
<dbReference type="SUPFAM" id="SSF55073">
    <property type="entry name" value="Nucleotide cyclase"/>
    <property type="match status" value="1"/>
</dbReference>
<dbReference type="InterPro" id="IPR043128">
    <property type="entry name" value="Rev_trsase/Diguanyl_cyclase"/>
</dbReference>
<dbReference type="EMBL" id="WMEX01000008">
    <property type="protein sequence ID" value="MYL27845.1"/>
    <property type="molecule type" value="Genomic_DNA"/>
</dbReference>
<reference evidence="5 6" key="1">
    <citation type="submission" date="2019-11" db="EMBL/GenBank/DDBJ databases">
        <title>Genome sequences of 17 halophilic strains isolated from different environments.</title>
        <authorList>
            <person name="Furrow R.E."/>
        </authorList>
    </citation>
    <scope>NUCLEOTIDE SEQUENCE [LARGE SCALE GENOMIC DNA]</scope>
    <source>
        <strain evidence="5 6">22507_15_FS</strain>
    </source>
</reference>
<evidence type="ECO:0000256" key="3">
    <source>
        <dbReference type="ARBA" id="ARBA00034247"/>
    </source>
</evidence>
<evidence type="ECO:0000256" key="2">
    <source>
        <dbReference type="ARBA" id="ARBA00012528"/>
    </source>
</evidence>
<dbReference type="Gene3D" id="3.30.450.20">
    <property type="entry name" value="PAS domain"/>
    <property type="match status" value="1"/>
</dbReference>
<proteinExistence type="predicted"/>
<dbReference type="InterPro" id="IPR029787">
    <property type="entry name" value="Nucleotide_cyclase"/>
</dbReference>
<evidence type="ECO:0000313" key="5">
    <source>
        <dbReference type="EMBL" id="MYL27845.1"/>
    </source>
</evidence>
<comment type="cofactor">
    <cofactor evidence="1">
        <name>Mg(2+)</name>
        <dbReference type="ChEBI" id="CHEBI:18420"/>
    </cofactor>
</comment>
<sequence>MEHTPGFLHAILDSINENIVVIDPAGDIQYVNRSWSAFGNSNNACMSGDDWQTLNYLAECDKASAMGDEFGANAAEGIRSVLNGGQPEFYLEYPCHSPDEKRWFMMRVAPLQLNEAGYFVIVHHNITERKLAEEKVSALARIDGLTGIPNRRAFDEFLHEECRRCMRLRKPISLAIVDLDHFKLLNDTYGHQVGDECLRQTAALLQETVNRPSDLCARYGGEEFALIWGDTAQEQARQLLNQFLRNLSDSRILNIHSPTEKYLTASIGLTSIVPTTDSDMDQLVAQADDMLYLAKANGRNRIESQGEGHPGQMTP</sequence>
<dbReference type="InterPro" id="IPR035965">
    <property type="entry name" value="PAS-like_dom_sf"/>
</dbReference>
<comment type="caution">
    <text evidence="5">The sequence shown here is derived from an EMBL/GenBank/DDBJ whole genome shotgun (WGS) entry which is preliminary data.</text>
</comment>
<organism evidence="5 6">
    <name type="scientific">Vreelandella halophila</name>
    <dbReference type="NCBI Taxonomy" id="86177"/>
    <lineage>
        <taxon>Bacteria</taxon>
        <taxon>Pseudomonadati</taxon>
        <taxon>Pseudomonadota</taxon>
        <taxon>Gammaproteobacteria</taxon>
        <taxon>Oceanospirillales</taxon>
        <taxon>Halomonadaceae</taxon>
        <taxon>Vreelandella</taxon>
    </lineage>
</organism>